<gene>
    <name evidence="6" type="ORF">GWK36_07940</name>
</gene>
<dbReference type="PROSITE" id="PS51257">
    <property type="entry name" value="PROKAR_LIPOPROTEIN"/>
    <property type="match status" value="1"/>
</dbReference>
<organism evidence="6 7">
    <name type="scientific">Caldichromatium japonicum</name>
    <dbReference type="NCBI Taxonomy" id="2699430"/>
    <lineage>
        <taxon>Bacteria</taxon>
        <taxon>Pseudomonadati</taxon>
        <taxon>Pseudomonadota</taxon>
        <taxon>Gammaproteobacteria</taxon>
        <taxon>Chromatiales</taxon>
        <taxon>Chromatiaceae</taxon>
        <taxon>Caldichromatium</taxon>
    </lineage>
</organism>
<dbReference type="InterPro" id="IPR036770">
    <property type="entry name" value="Ankyrin_rpt-contain_sf"/>
</dbReference>
<dbReference type="PANTHER" id="PTHR24171">
    <property type="entry name" value="ANKYRIN REPEAT DOMAIN-CONTAINING PROTEIN 39-RELATED"/>
    <property type="match status" value="1"/>
</dbReference>
<dbReference type="SMART" id="SM00248">
    <property type="entry name" value="ANK"/>
    <property type="match status" value="3"/>
</dbReference>
<accession>A0A6G7VDJ6</accession>
<feature type="compositionally biased region" description="Basic and acidic residues" evidence="4">
    <location>
        <begin position="222"/>
        <end position="231"/>
    </location>
</feature>
<feature type="signal peptide" evidence="5">
    <location>
        <begin position="1"/>
        <end position="22"/>
    </location>
</feature>
<keyword evidence="2 3" id="KW-0040">ANK repeat</keyword>
<dbReference type="PROSITE" id="PS50297">
    <property type="entry name" value="ANK_REP_REGION"/>
    <property type="match status" value="3"/>
</dbReference>
<feature type="repeat" description="ANK" evidence="3">
    <location>
        <begin position="152"/>
        <end position="184"/>
    </location>
</feature>
<evidence type="ECO:0000256" key="3">
    <source>
        <dbReference type="PROSITE-ProRule" id="PRU00023"/>
    </source>
</evidence>
<feature type="repeat" description="ANK" evidence="3">
    <location>
        <begin position="56"/>
        <end position="88"/>
    </location>
</feature>
<dbReference type="Gene3D" id="1.25.40.20">
    <property type="entry name" value="Ankyrin repeat-containing domain"/>
    <property type="match status" value="2"/>
</dbReference>
<evidence type="ECO:0000256" key="2">
    <source>
        <dbReference type="ARBA" id="ARBA00023043"/>
    </source>
</evidence>
<protein>
    <submittedName>
        <fullName evidence="6">Ankyrin repeat domain-containing protein</fullName>
    </submittedName>
</protein>
<dbReference type="KEGG" id="cjap:GWK36_07940"/>
<name>A0A6G7VDJ6_9GAMM</name>
<dbReference type="Proteomes" id="UP000502699">
    <property type="component" value="Chromosome"/>
</dbReference>
<dbReference type="AlphaFoldDB" id="A0A6G7VDJ6"/>
<feature type="chain" id="PRO_5026255507" evidence="5">
    <location>
        <begin position="23"/>
        <end position="231"/>
    </location>
</feature>
<sequence length="231" mass="24537">MSIPKAALLILTLLLAACSEPAPPTLNLYRAVAIGDLDQIKRHLHWGTDLNQADAAGDEPLHVAARQGNVASARLLLGGGADPQRRNVQGRTPLQLALIHGKTRVAELLKDQGVPIDSQTLLIELAGMGVANRDSFEFLLRQGAHLNLPVPSGETALTAAILGGHLETAARLILLGADVNQSNAKGQRPLDLARSQLGPRRDDRARISELLERNGALPGDQEGGRGDQTDE</sequence>
<evidence type="ECO:0000313" key="7">
    <source>
        <dbReference type="Proteomes" id="UP000502699"/>
    </source>
</evidence>
<reference evidence="7" key="1">
    <citation type="submission" date="2020-01" db="EMBL/GenBank/DDBJ databases">
        <title>Caldichromatium gen. nov., sp. nov., a thermophilic purple sulfur bacterium member of the family Chromatiaceae isolated from Nakabusa hot spring, Japan.</title>
        <authorList>
            <person name="Saini M.K."/>
            <person name="Hanada S."/>
            <person name="Tank M."/>
        </authorList>
    </citation>
    <scope>NUCLEOTIDE SEQUENCE [LARGE SCALE GENOMIC DNA]</scope>
    <source>
        <strain evidence="7">No.7</strain>
    </source>
</reference>
<dbReference type="SUPFAM" id="SSF48403">
    <property type="entry name" value="Ankyrin repeat"/>
    <property type="match status" value="1"/>
</dbReference>
<evidence type="ECO:0000256" key="4">
    <source>
        <dbReference type="SAM" id="MobiDB-lite"/>
    </source>
</evidence>
<dbReference type="EMBL" id="CP048029">
    <property type="protein sequence ID" value="QIK37928.1"/>
    <property type="molecule type" value="Genomic_DNA"/>
</dbReference>
<keyword evidence="5" id="KW-0732">Signal</keyword>
<proteinExistence type="predicted"/>
<keyword evidence="1" id="KW-0677">Repeat</keyword>
<keyword evidence="7" id="KW-1185">Reference proteome</keyword>
<dbReference type="PANTHER" id="PTHR24171:SF9">
    <property type="entry name" value="ANKYRIN REPEAT DOMAIN-CONTAINING PROTEIN 39"/>
    <property type="match status" value="1"/>
</dbReference>
<evidence type="ECO:0000256" key="5">
    <source>
        <dbReference type="SAM" id="SignalP"/>
    </source>
</evidence>
<evidence type="ECO:0000313" key="6">
    <source>
        <dbReference type="EMBL" id="QIK37928.1"/>
    </source>
</evidence>
<evidence type="ECO:0000256" key="1">
    <source>
        <dbReference type="ARBA" id="ARBA00022737"/>
    </source>
</evidence>
<dbReference type="Pfam" id="PF00023">
    <property type="entry name" value="Ank"/>
    <property type="match status" value="1"/>
</dbReference>
<feature type="region of interest" description="Disordered" evidence="4">
    <location>
        <begin position="210"/>
        <end position="231"/>
    </location>
</feature>
<feature type="repeat" description="ANK" evidence="3">
    <location>
        <begin position="89"/>
        <end position="121"/>
    </location>
</feature>
<dbReference type="InterPro" id="IPR002110">
    <property type="entry name" value="Ankyrin_rpt"/>
</dbReference>
<dbReference type="Pfam" id="PF12796">
    <property type="entry name" value="Ank_2"/>
    <property type="match status" value="1"/>
</dbReference>
<dbReference type="PROSITE" id="PS50088">
    <property type="entry name" value="ANK_REPEAT"/>
    <property type="match status" value="3"/>
</dbReference>
<dbReference type="RefSeq" id="WP_166270691.1">
    <property type="nucleotide sequence ID" value="NZ_CP048029.1"/>
</dbReference>